<name>A0A0L0P3N0_CANAR</name>
<dbReference type="InterPro" id="IPR007902">
    <property type="entry name" value="Chl4/mis15/CENP-N"/>
</dbReference>
<reference evidence="2" key="1">
    <citation type="journal article" date="2015" name="BMC Genomics">
        <title>Draft genome of a commonly misdiagnosed multidrug resistant pathogen Candida auris.</title>
        <authorList>
            <person name="Chatterjee S."/>
            <person name="Alampalli S.V."/>
            <person name="Nageshan R.K."/>
            <person name="Chettiar S.T."/>
            <person name="Joshi S."/>
            <person name="Tatu U.S."/>
        </authorList>
    </citation>
    <scope>NUCLEOTIDE SEQUENCE [LARGE SCALE GENOMIC DNA]</scope>
    <source>
        <strain evidence="2">6684</strain>
    </source>
</reference>
<dbReference type="VEuPathDB" id="FungiDB:QG37_01845"/>
<dbReference type="GO" id="GO:0007059">
    <property type="term" value="P:chromosome segregation"/>
    <property type="evidence" value="ECO:0007669"/>
    <property type="project" value="InterPro"/>
</dbReference>
<dbReference type="VEuPathDB" id="FungiDB:CJJ07_001074"/>
<dbReference type="Pfam" id="PF05238">
    <property type="entry name" value="CENP-N"/>
    <property type="match status" value="1"/>
</dbReference>
<dbReference type="VEuPathDB" id="FungiDB:CJJ09_000724"/>
<comment type="caution">
    <text evidence="1">The sequence shown here is derived from an EMBL/GenBank/DDBJ whole genome shotgun (WGS) entry which is preliminary data.</text>
</comment>
<dbReference type="AlphaFoldDB" id="A0A0L0P3N0"/>
<evidence type="ECO:0000313" key="1">
    <source>
        <dbReference type="EMBL" id="KNE00973.1"/>
    </source>
</evidence>
<dbReference type="EMBL" id="LGST01000016">
    <property type="protein sequence ID" value="KNE00973.1"/>
    <property type="molecule type" value="Genomic_DNA"/>
</dbReference>
<dbReference type="Proteomes" id="UP000037122">
    <property type="component" value="Unassembled WGS sequence"/>
</dbReference>
<sequence>MTKGKHRNVLPNTYIPLLSKDILNSVLGRLQKQSLIALILLWPRLKNTQPQLDKENALSSQTELNRMARQDAREMKENEKKWKKSKIVDKILYEYWNHGLNLLQLAQIDCQLIVDSPSAFLWNLSTVKDVENSDVPLNLDPSIFLNSLAAELSKVFMSYIYVCKHPNMPLILVRVQVFDLIPHLKRGRGRPRADQPHITSHKAYFLAFPLNSPHLIHSPGTDLVSQIILNVVENCLSHNRRNQHRLVTPENQKAVRSLESIHILKGCSRFSSSLGAWTPYADNTVDCSPLASISKQLNDRSKEERAVSHKDRIIKLANIRYKGAADGKVKSERLFDDFRPLKKLKLENGDSQAADFSSVAPVRFVEYELQEKVAEDDDELSQIKVKFIGNDVFGGLHELASMAYREDSAVIDPRTVPGWLTGEEGMKSGKVRNGRFYDN</sequence>
<proteinExistence type="predicted"/>
<dbReference type="VEuPathDB" id="FungiDB:CJI97_003456"/>
<dbReference type="Gene3D" id="3.10.20.720">
    <property type="match status" value="1"/>
</dbReference>
<dbReference type="VEuPathDB" id="FungiDB:B9J08_003381"/>
<protein>
    <submittedName>
        <fullName evidence="1">Uncharacterized protein</fullName>
    </submittedName>
</protein>
<dbReference type="GO" id="GO:0034080">
    <property type="term" value="P:CENP-A containing chromatin assembly"/>
    <property type="evidence" value="ECO:0007669"/>
    <property type="project" value="InterPro"/>
</dbReference>
<organism evidence="1 2">
    <name type="scientific">Candidozyma auris</name>
    <name type="common">Yeast</name>
    <name type="synonym">Candida auris</name>
    <dbReference type="NCBI Taxonomy" id="498019"/>
    <lineage>
        <taxon>Eukaryota</taxon>
        <taxon>Fungi</taxon>
        <taxon>Dikarya</taxon>
        <taxon>Ascomycota</taxon>
        <taxon>Saccharomycotina</taxon>
        <taxon>Pichiomycetes</taxon>
        <taxon>Metschnikowiaceae</taxon>
        <taxon>Candidozyma</taxon>
    </lineage>
</organism>
<evidence type="ECO:0000313" key="2">
    <source>
        <dbReference type="Proteomes" id="UP000037122"/>
    </source>
</evidence>
<gene>
    <name evidence="1" type="ORF">QG37_01845</name>
</gene>
<accession>A0A0L0P3N0</accession>
<dbReference type="VEuPathDB" id="FungiDB:CJI96_0001915"/>